<comment type="caution">
    <text evidence="8">The sequence shown here is derived from an EMBL/GenBank/DDBJ whole genome shotgun (WGS) entry which is preliminary data.</text>
</comment>
<dbReference type="GO" id="GO:0005524">
    <property type="term" value="F:ATP binding"/>
    <property type="evidence" value="ECO:0007669"/>
    <property type="project" value="UniProtKB-KW"/>
</dbReference>
<evidence type="ECO:0000256" key="6">
    <source>
        <dbReference type="ARBA" id="ARBA00048178"/>
    </source>
</evidence>
<dbReference type="Gene3D" id="3.40.50.300">
    <property type="entry name" value="P-loop containing nucleotide triphosphate hydrolases"/>
    <property type="match status" value="1"/>
</dbReference>
<evidence type="ECO:0000259" key="7">
    <source>
        <dbReference type="Pfam" id="PF06414"/>
    </source>
</evidence>
<keyword evidence="9" id="KW-1185">Reference proteome</keyword>
<feature type="domain" description="Zeta toxin" evidence="7">
    <location>
        <begin position="28"/>
        <end position="188"/>
    </location>
</feature>
<keyword evidence="4" id="KW-0067">ATP-binding</keyword>
<protein>
    <recommendedName>
        <fullName evidence="5">UDP-N-acetylglucosamine kinase</fullName>
        <ecNumber evidence="2">2.7.1.176</ecNumber>
    </recommendedName>
    <alternativeName>
        <fullName evidence="5">UDP-N-acetylglucosamine kinase</fullName>
    </alternativeName>
</protein>
<dbReference type="Proteomes" id="UP000632849">
    <property type="component" value="Unassembled WGS sequence"/>
</dbReference>
<dbReference type="InterPro" id="IPR027417">
    <property type="entry name" value="P-loop_NTPase"/>
</dbReference>
<dbReference type="Pfam" id="PF06414">
    <property type="entry name" value="Zeta_toxin"/>
    <property type="match status" value="1"/>
</dbReference>
<evidence type="ECO:0000313" key="9">
    <source>
        <dbReference type="Proteomes" id="UP000632849"/>
    </source>
</evidence>
<comment type="catalytic activity">
    <reaction evidence="6">
        <text>UDP-N-acetyl-alpha-D-glucosamine + ATP = UDP-N-acetyl-alpha-D-glucosamine 3'-phosphate + ADP + H(+)</text>
        <dbReference type="Rhea" id="RHEA:32671"/>
        <dbReference type="ChEBI" id="CHEBI:15378"/>
        <dbReference type="ChEBI" id="CHEBI:30616"/>
        <dbReference type="ChEBI" id="CHEBI:57705"/>
        <dbReference type="ChEBI" id="CHEBI:64353"/>
        <dbReference type="ChEBI" id="CHEBI:456216"/>
        <dbReference type="EC" id="2.7.1.176"/>
    </reaction>
</comment>
<organism evidence="8 9">
    <name type="scientific">Streptomyces filamentosus</name>
    <name type="common">Streptomyces roseosporus</name>
    <dbReference type="NCBI Taxonomy" id="67294"/>
    <lineage>
        <taxon>Bacteria</taxon>
        <taxon>Bacillati</taxon>
        <taxon>Actinomycetota</taxon>
        <taxon>Actinomycetes</taxon>
        <taxon>Kitasatosporales</taxon>
        <taxon>Streptomycetaceae</taxon>
        <taxon>Streptomyces</taxon>
    </lineage>
</organism>
<reference evidence="8" key="2">
    <citation type="submission" date="2020-09" db="EMBL/GenBank/DDBJ databases">
        <authorList>
            <person name="Sun Q."/>
            <person name="Ohkuma M."/>
        </authorList>
    </citation>
    <scope>NUCLEOTIDE SEQUENCE</scope>
    <source>
        <strain evidence="8">JCM 4122</strain>
    </source>
</reference>
<reference evidence="8" key="1">
    <citation type="journal article" date="2014" name="Int. J. Syst. Evol. Microbiol.">
        <title>Complete genome sequence of Corynebacterium casei LMG S-19264T (=DSM 44701T), isolated from a smear-ripened cheese.</title>
        <authorList>
            <consortium name="US DOE Joint Genome Institute (JGI-PGF)"/>
            <person name="Walter F."/>
            <person name="Albersmeier A."/>
            <person name="Kalinowski J."/>
            <person name="Ruckert C."/>
        </authorList>
    </citation>
    <scope>NUCLEOTIDE SEQUENCE</scope>
    <source>
        <strain evidence="8">JCM 4122</strain>
    </source>
</reference>
<dbReference type="AlphaFoldDB" id="A0A919ENJ4"/>
<gene>
    <name evidence="8" type="ORF">GCM10017667_39730</name>
</gene>
<proteinExistence type="inferred from homology"/>
<evidence type="ECO:0000256" key="3">
    <source>
        <dbReference type="ARBA" id="ARBA00022741"/>
    </source>
</evidence>
<evidence type="ECO:0000256" key="2">
    <source>
        <dbReference type="ARBA" id="ARBA00011963"/>
    </source>
</evidence>
<accession>A0A919ENJ4</accession>
<sequence length="194" mass="20755">MCACFAGADADGGRRTGTERLPGWTRGSVPQEHPVVVAVAGQPGAGKTAVADLVQAALDRRGGAARIGRDLYKPAHRGYAAALAADVCTASAAVRPDTSGWQAAVEDHVRDRRFDTVVESALADLDEFRGSSAAYRRSRHRIEIVAMAKAEAWSRLGILDHFLTEGRRYVAWENHDTCATRMLTVLAAAEPSIS</sequence>
<evidence type="ECO:0000256" key="4">
    <source>
        <dbReference type="ARBA" id="ARBA00022840"/>
    </source>
</evidence>
<dbReference type="RefSeq" id="WP_373310241.1">
    <property type="nucleotide sequence ID" value="NZ_BNBE01000002.1"/>
</dbReference>
<evidence type="ECO:0000256" key="1">
    <source>
        <dbReference type="ARBA" id="ARBA00009104"/>
    </source>
</evidence>
<dbReference type="InterPro" id="IPR010488">
    <property type="entry name" value="Zeta_toxin_domain"/>
</dbReference>
<dbReference type="EMBL" id="BNBE01000002">
    <property type="protein sequence ID" value="GHG05075.1"/>
    <property type="molecule type" value="Genomic_DNA"/>
</dbReference>
<name>A0A919ENJ4_STRFL</name>
<keyword evidence="3" id="KW-0547">Nucleotide-binding</keyword>
<evidence type="ECO:0000256" key="5">
    <source>
        <dbReference type="ARBA" id="ARBA00032897"/>
    </source>
</evidence>
<dbReference type="GO" id="GO:0016301">
    <property type="term" value="F:kinase activity"/>
    <property type="evidence" value="ECO:0007669"/>
    <property type="project" value="InterPro"/>
</dbReference>
<comment type="similarity">
    <text evidence="1">Belongs to the zeta toxin family.</text>
</comment>
<evidence type="ECO:0000313" key="8">
    <source>
        <dbReference type="EMBL" id="GHG05075.1"/>
    </source>
</evidence>
<dbReference type="EC" id="2.7.1.176" evidence="2"/>
<dbReference type="SUPFAM" id="SSF52540">
    <property type="entry name" value="P-loop containing nucleoside triphosphate hydrolases"/>
    <property type="match status" value="1"/>
</dbReference>